<dbReference type="GO" id="GO:1990103">
    <property type="term" value="C:DnaA-HU complex"/>
    <property type="evidence" value="ECO:0007669"/>
    <property type="project" value="UniProtKB-ARBA"/>
</dbReference>
<dbReference type="GO" id="GO:0003677">
    <property type="term" value="F:DNA binding"/>
    <property type="evidence" value="ECO:0007669"/>
    <property type="project" value="UniProtKB-KW"/>
</dbReference>
<dbReference type="FunFam" id="4.10.520.10:FF:000001">
    <property type="entry name" value="DNA-binding protein HU"/>
    <property type="match status" value="1"/>
</dbReference>
<evidence type="ECO:0000313" key="6">
    <source>
        <dbReference type="EMBL" id="ABU69253.1"/>
    </source>
</evidence>
<dbReference type="GO" id="GO:0030261">
    <property type="term" value="P:chromosome condensation"/>
    <property type="evidence" value="ECO:0007669"/>
    <property type="project" value="UniProtKB-KW"/>
</dbReference>
<dbReference type="KEGG" id="vha:VIBHAR_00213"/>
<dbReference type="PRINTS" id="PR01727">
    <property type="entry name" value="DNABINDINGHU"/>
</dbReference>
<evidence type="ECO:0000256" key="3">
    <source>
        <dbReference type="ARBA" id="ARBA00023067"/>
    </source>
</evidence>
<dbReference type="SUPFAM" id="SSF47729">
    <property type="entry name" value="IHF-like DNA-binding proteins"/>
    <property type="match status" value="1"/>
</dbReference>
<keyword evidence="4" id="KW-0238">DNA-binding</keyword>
<evidence type="ECO:0000256" key="5">
    <source>
        <dbReference type="RuleBase" id="RU003939"/>
    </source>
</evidence>
<evidence type="ECO:0000256" key="4">
    <source>
        <dbReference type="ARBA" id="ARBA00023125"/>
    </source>
</evidence>
<proteinExistence type="inferred from homology"/>
<evidence type="ECO:0000256" key="1">
    <source>
        <dbReference type="ARBA" id="ARBA00003819"/>
    </source>
</evidence>
<comment type="function">
    <text evidence="1">Histone-like DNA-binding protein which is capable of wrapping DNA to stabilize it, and thus to prevent its denaturation under extreme environmental conditions.</text>
</comment>
<dbReference type="SMART" id="SM00411">
    <property type="entry name" value="BHL"/>
    <property type="match status" value="1"/>
</dbReference>
<dbReference type="GO" id="GO:1990178">
    <property type="term" value="C:HU-DNA complex"/>
    <property type="evidence" value="ECO:0007669"/>
    <property type="project" value="UniProtKB-ARBA"/>
</dbReference>
<accession>A7N069</accession>
<dbReference type="CDD" id="cd13831">
    <property type="entry name" value="HU"/>
    <property type="match status" value="1"/>
</dbReference>
<comment type="similarity">
    <text evidence="2 5">Belongs to the bacterial histone-like protein family.</text>
</comment>
<dbReference type="InterPro" id="IPR010992">
    <property type="entry name" value="IHF-like_DNA-bd_dom_sf"/>
</dbReference>
<gene>
    <name evidence="6" type="ordered locus">VIBHAR_00213</name>
</gene>
<evidence type="ECO:0000313" key="7">
    <source>
        <dbReference type="Proteomes" id="UP000008152"/>
    </source>
</evidence>
<dbReference type="PANTHER" id="PTHR33175:SF12">
    <property type="entry name" value="DNA-BINDING PROTEIN HU-ALPHA"/>
    <property type="match status" value="1"/>
</dbReference>
<dbReference type="InterPro" id="IPR020816">
    <property type="entry name" value="Histone-like_DNA-bd_CS"/>
</dbReference>
<dbReference type="GO" id="GO:0005829">
    <property type="term" value="C:cytosol"/>
    <property type="evidence" value="ECO:0007669"/>
    <property type="project" value="TreeGrafter"/>
</dbReference>
<dbReference type="EMBL" id="CP000789">
    <property type="protein sequence ID" value="ABU69253.1"/>
    <property type="molecule type" value="Genomic_DNA"/>
</dbReference>
<dbReference type="PANTHER" id="PTHR33175">
    <property type="entry name" value="DNA-BINDING PROTEIN HU"/>
    <property type="match status" value="1"/>
</dbReference>
<dbReference type="GO" id="GO:0030527">
    <property type="term" value="F:structural constituent of chromatin"/>
    <property type="evidence" value="ECO:0007669"/>
    <property type="project" value="InterPro"/>
</dbReference>
<dbReference type="Pfam" id="PF00216">
    <property type="entry name" value="Bac_DNA_binding"/>
    <property type="match status" value="1"/>
</dbReference>
<dbReference type="GO" id="GO:0042802">
    <property type="term" value="F:identical protein binding"/>
    <property type="evidence" value="ECO:0007669"/>
    <property type="project" value="UniProtKB-ARBA"/>
</dbReference>
<dbReference type="Gene3D" id="4.10.520.10">
    <property type="entry name" value="IHF-like DNA-binding proteins"/>
    <property type="match status" value="1"/>
</dbReference>
<dbReference type="InterPro" id="IPR000119">
    <property type="entry name" value="Hist_DNA-bd"/>
</dbReference>
<sequence>MNSITYEKGNLMNKTQLIDFIAEKADLSKAQAKAALEATLEGVTGALKEGDQVQLIGFGTFKVNHRAARTGRNPKTGDEIQIAAANVPAFVAGKALKESVN</sequence>
<keyword evidence="3" id="KW-0226">DNA condensation</keyword>
<dbReference type="AlphaFoldDB" id="A7N069"/>
<dbReference type="PATRIC" id="fig|338187.36.peg.193"/>
<dbReference type="Proteomes" id="UP000008152">
    <property type="component" value="Chromosome I"/>
</dbReference>
<dbReference type="NCBIfam" id="NF008023">
    <property type="entry name" value="PRK10753.1"/>
    <property type="match status" value="1"/>
</dbReference>
<organism evidence="6 7">
    <name type="scientific">Vibrio campbellii (strain ATCC BAA-1116)</name>
    <dbReference type="NCBI Taxonomy" id="2902295"/>
    <lineage>
        <taxon>Bacteria</taxon>
        <taxon>Pseudomonadati</taxon>
        <taxon>Pseudomonadota</taxon>
        <taxon>Gammaproteobacteria</taxon>
        <taxon>Vibrionales</taxon>
        <taxon>Vibrionaceae</taxon>
        <taxon>Vibrio</taxon>
    </lineage>
</organism>
<dbReference type="PROSITE" id="PS00045">
    <property type="entry name" value="HISTONE_LIKE"/>
    <property type="match status" value="1"/>
</dbReference>
<protein>
    <recommendedName>
        <fullName evidence="8">DNA-binding protein HU-alpha</fullName>
    </recommendedName>
</protein>
<name>A7N069_VIBC1</name>
<dbReference type="GO" id="GO:0006270">
    <property type="term" value="P:DNA replication initiation"/>
    <property type="evidence" value="ECO:0007669"/>
    <property type="project" value="UniProtKB-ARBA"/>
</dbReference>
<evidence type="ECO:0008006" key="8">
    <source>
        <dbReference type="Google" id="ProtNLM"/>
    </source>
</evidence>
<evidence type="ECO:0000256" key="2">
    <source>
        <dbReference type="ARBA" id="ARBA00010529"/>
    </source>
</evidence>
<reference evidence="6 7" key="1">
    <citation type="submission" date="2007-08" db="EMBL/GenBank/DDBJ databases">
        <authorList>
            <consortium name="The Vibrio harveyi Genome Sequencing Project"/>
            <person name="Bassler B."/>
            <person name="Clifton S.W."/>
            <person name="Fulton L."/>
            <person name="Delehaunty K."/>
            <person name="Fronick C."/>
            <person name="Harrison M."/>
            <person name="Markivic C."/>
            <person name="Fulton R."/>
            <person name="Tin-Wollam A.-M."/>
            <person name="Shah N."/>
            <person name="Pepin K."/>
            <person name="Nash W."/>
            <person name="Thiruvilangam P."/>
            <person name="Bhonagiri V."/>
            <person name="Waters C."/>
            <person name="Tu K.C."/>
            <person name="Irgon J."/>
            <person name="Wilson R.K."/>
        </authorList>
    </citation>
    <scope>NUCLEOTIDE SEQUENCE [LARGE SCALE GENOMIC DNA]</scope>
    <source>
        <strain evidence="7">ATCC BAA-1116 / BB120</strain>
    </source>
</reference>
<dbReference type="GO" id="GO:0006351">
    <property type="term" value="P:DNA-templated transcription"/>
    <property type="evidence" value="ECO:0007669"/>
    <property type="project" value="UniProtKB-ARBA"/>
</dbReference>